<name>M7N4Z8_9BACT</name>
<keyword evidence="3 6" id="KW-0812">Transmembrane</keyword>
<keyword evidence="4 6" id="KW-1133">Transmembrane helix</keyword>
<dbReference type="OrthoDB" id="762068at2"/>
<evidence type="ECO:0000259" key="7">
    <source>
        <dbReference type="Pfam" id="PF06271"/>
    </source>
</evidence>
<dbReference type="STRING" id="1279009.ADICEAN_02585"/>
<dbReference type="InterPro" id="IPR010432">
    <property type="entry name" value="RDD"/>
</dbReference>
<sequence>MEPNTNFYSAKMAQLSDRELRSIATYGMGYDEKGRRAAEWELARRGQAVAEEGVAADVPDMGQAKGYRPLARSSRQPLHEDVLEAEEEVPSLIPETNTLVLATSGKRFLNLIIDYVAAMIFATIVEFSLISVSEQLGLTNPMDLLPVFSQLIWFFWSTIYYTFFEYVVNGKTIGKMLTRTRVVNEEGEKPRFTQILGRSFARLIPFDAFSFLGDEARGWHDRLPKTLVIDDQKSVLRADYSLPYA</sequence>
<evidence type="ECO:0000256" key="3">
    <source>
        <dbReference type="ARBA" id="ARBA00022692"/>
    </source>
</evidence>
<keyword evidence="9" id="KW-1185">Reference proteome</keyword>
<evidence type="ECO:0000256" key="6">
    <source>
        <dbReference type="SAM" id="Phobius"/>
    </source>
</evidence>
<feature type="transmembrane region" description="Helical" evidence="6">
    <location>
        <begin position="150"/>
        <end position="168"/>
    </location>
</feature>
<evidence type="ECO:0000313" key="9">
    <source>
        <dbReference type="Proteomes" id="UP000011910"/>
    </source>
</evidence>
<accession>M7N4Z8</accession>
<dbReference type="eggNOG" id="COG1714">
    <property type="taxonomic scope" value="Bacteria"/>
</dbReference>
<protein>
    <submittedName>
        <fullName evidence="8">RDD family protein</fullName>
    </submittedName>
</protein>
<comment type="caution">
    <text evidence="8">The sequence shown here is derived from an EMBL/GenBank/DDBJ whole genome shotgun (WGS) entry which is preliminary data.</text>
</comment>
<dbReference type="GO" id="GO:0005886">
    <property type="term" value="C:plasma membrane"/>
    <property type="evidence" value="ECO:0007669"/>
    <property type="project" value="UniProtKB-SubCell"/>
</dbReference>
<feature type="transmembrane region" description="Helical" evidence="6">
    <location>
        <begin position="108"/>
        <end position="130"/>
    </location>
</feature>
<evidence type="ECO:0000313" key="8">
    <source>
        <dbReference type="EMBL" id="EMR02276.1"/>
    </source>
</evidence>
<dbReference type="AlphaFoldDB" id="M7N4Z8"/>
<gene>
    <name evidence="8" type="ORF">ADICEAN_02585</name>
</gene>
<evidence type="ECO:0000256" key="5">
    <source>
        <dbReference type="ARBA" id="ARBA00023136"/>
    </source>
</evidence>
<dbReference type="EMBL" id="AODQ01000065">
    <property type="protein sequence ID" value="EMR02276.1"/>
    <property type="molecule type" value="Genomic_DNA"/>
</dbReference>
<dbReference type="Pfam" id="PF06271">
    <property type="entry name" value="RDD"/>
    <property type="match status" value="1"/>
</dbReference>
<dbReference type="Proteomes" id="UP000011910">
    <property type="component" value="Unassembled WGS sequence"/>
</dbReference>
<keyword evidence="2" id="KW-1003">Cell membrane</keyword>
<dbReference type="PANTHER" id="PTHR36115">
    <property type="entry name" value="PROLINE-RICH ANTIGEN HOMOLOG-RELATED"/>
    <property type="match status" value="1"/>
</dbReference>
<proteinExistence type="predicted"/>
<reference evidence="8 9" key="1">
    <citation type="journal article" date="2013" name="Genome Announc.">
        <title>Draft Genome Sequence of Cesiribacter andamanensis Strain AMV16T, Isolated from a Soil Sample from a Mud Volcano in the Andaman Islands, India.</title>
        <authorList>
            <person name="Shivaji S."/>
            <person name="Ara S."/>
            <person name="Begum Z."/>
            <person name="Srinivas T.N."/>
            <person name="Singh A."/>
            <person name="Kumar Pinnaka A."/>
        </authorList>
    </citation>
    <scope>NUCLEOTIDE SEQUENCE [LARGE SCALE GENOMIC DNA]</scope>
    <source>
        <strain evidence="8 9">AMV16</strain>
    </source>
</reference>
<dbReference type="InterPro" id="IPR051791">
    <property type="entry name" value="Pra-immunoreactive"/>
</dbReference>
<feature type="domain" description="RDD" evidence="7">
    <location>
        <begin position="102"/>
        <end position="211"/>
    </location>
</feature>
<organism evidence="8 9">
    <name type="scientific">Cesiribacter andamanensis AMV16</name>
    <dbReference type="NCBI Taxonomy" id="1279009"/>
    <lineage>
        <taxon>Bacteria</taxon>
        <taxon>Pseudomonadati</taxon>
        <taxon>Bacteroidota</taxon>
        <taxon>Cytophagia</taxon>
        <taxon>Cytophagales</taxon>
        <taxon>Cesiribacteraceae</taxon>
        <taxon>Cesiribacter</taxon>
    </lineage>
</organism>
<evidence type="ECO:0000256" key="1">
    <source>
        <dbReference type="ARBA" id="ARBA00004651"/>
    </source>
</evidence>
<comment type="subcellular location">
    <subcellularLocation>
        <location evidence="1">Cell membrane</location>
        <topology evidence="1">Multi-pass membrane protein</topology>
    </subcellularLocation>
</comment>
<evidence type="ECO:0000256" key="4">
    <source>
        <dbReference type="ARBA" id="ARBA00022989"/>
    </source>
</evidence>
<dbReference type="PANTHER" id="PTHR36115:SF4">
    <property type="entry name" value="MEMBRANE PROTEIN"/>
    <property type="match status" value="1"/>
</dbReference>
<dbReference type="RefSeq" id="WP_009195975.1">
    <property type="nucleotide sequence ID" value="NZ_AODQ01000065.1"/>
</dbReference>
<evidence type="ECO:0000256" key="2">
    <source>
        <dbReference type="ARBA" id="ARBA00022475"/>
    </source>
</evidence>
<keyword evidence="5 6" id="KW-0472">Membrane</keyword>